<accession>A0A8J5NK45</accession>
<feature type="region of interest" description="Disordered" evidence="1">
    <location>
        <begin position="238"/>
        <end position="285"/>
    </location>
</feature>
<feature type="compositionally biased region" description="Acidic residues" evidence="1">
    <location>
        <begin position="259"/>
        <end position="278"/>
    </location>
</feature>
<proteinExistence type="predicted"/>
<dbReference type="Proteomes" id="UP000694050">
    <property type="component" value="Unassembled WGS sequence"/>
</dbReference>
<gene>
    <name evidence="2" type="ORF">Forpe1208_v014478</name>
</gene>
<evidence type="ECO:0000256" key="1">
    <source>
        <dbReference type="SAM" id="MobiDB-lite"/>
    </source>
</evidence>
<evidence type="ECO:0000313" key="3">
    <source>
        <dbReference type="Proteomes" id="UP000694050"/>
    </source>
</evidence>
<evidence type="ECO:0000313" key="2">
    <source>
        <dbReference type="EMBL" id="KAG7406286.1"/>
    </source>
</evidence>
<organism evidence="2 3">
    <name type="scientific">Fusarium oxysporum f. sp. rapae</name>
    <dbReference type="NCBI Taxonomy" id="485398"/>
    <lineage>
        <taxon>Eukaryota</taxon>
        <taxon>Fungi</taxon>
        <taxon>Dikarya</taxon>
        <taxon>Ascomycota</taxon>
        <taxon>Pezizomycotina</taxon>
        <taxon>Sordariomycetes</taxon>
        <taxon>Hypocreomycetidae</taxon>
        <taxon>Hypocreales</taxon>
        <taxon>Nectriaceae</taxon>
        <taxon>Fusarium</taxon>
        <taxon>Fusarium oxysporum species complex</taxon>
    </lineage>
</organism>
<comment type="caution">
    <text evidence="2">The sequence shown here is derived from an EMBL/GenBank/DDBJ whole genome shotgun (WGS) entry which is preliminary data.</text>
</comment>
<sequence length="285" mass="31232">MAASSSSSSRATFNPAASPDPPSTFLHCCVSCFSTFVSELRLRLDDPDVNDDIRSLGSTSCVFPNPGSSRCRRCDKAGQSCKPCPEMMDGDWADLRAQFIFVNRTIHRTDDDNEPILDAEDRFVLAKATWKLCKAYLTAVTAHTNKHGISGTKKTISRALLIYERRAERKRQTAARKYPAPAPHAPDRIHAAWQASQKLYLSGSETAGARPRFFGAMNSFYEFSGYNPRQLRSFFRAGSAAPGEEVDVDEELSGGTSESESDEESAGEGDGEAEESGPDEFTGFD</sequence>
<feature type="region of interest" description="Disordered" evidence="1">
    <location>
        <begin position="1"/>
        <end position="20"/>
    </location>
</feature>
<reference evidence="2" key="1">
    <citation type="submission" date="2021-04" db="EMBL/GenBank/DDBJ databases">
        <title>First draft genome resource for Brassicaceae pathogens Fusarium oxysporum f. sp. raphani and Fusarium oxysporum f. sp. rapae.</title>
        <authorList>
            <person name="Asai S."/>
        </authorList>
    </citation>
    <scope>NUCLEOTIDE SEQUENCE</scope>
    <source>
        <strain evidence="2">Tf1208</strain>
    </source>
</reference>
<dbReference type="EMBL" id="JAELUQ010000011">
    <property type="protein sequence ID" value="KAG7406286.1"/>
    <property type="molecule type" value="Genomic_DNA"/>
</dbReference>
<dbReference type="AlphaFoldDB" id="A0A8J5NK45"/>
<name>A0A8J5NK45_FUSOX</name>
<protein>
    <submittedName>
        <fullName evidence="2">Uncharacterized protein</fullName>
    </submittedName>
</protein>